<reference evidence="1" key="1">
    <citation type="submission" date="2021-06" db="EMBL/GenBank/DDBJ databases">
        <authorList>
            <person name="Kallberg Y."/>
            <person name="Tangrot J."/>
            <person name="Rosling A."/>
        </authorList>
    </citation>
    <scope>NUCLEOTIDE SEQUENCE</scope>
    <source>
        <strain evidence="1">CL356</strain>
    </source>
</reference>
<protein>
    <submittedName>
        <fullName evidence="1">12431_t:CDS:1</fullName>
    </submittedName>
</protein>
<organism evidence="1 2">
    <name type="scientific">Acaulospora colombiana</name>
    <dbReference type="NCBI Taxonomy" id="27376"/>
    <lineage>
        <taxon>Eukaryota</taxon>
        <taxon>Fungi</taxon>
        <taxon>Fungi incertae sedis</taxon>
        <taxon>Mucoromycota</taxon>
        <taxon>Glomeromycotina</taxon>
        <taxon>Glomeromycetes</taxon>
        <taxon>Diversisporales</taxon>
        <taxon>Acaulosporaceae</taxon>
        <taxon>Acaulospora</taxon>
    </lineage>
</organism>
<proteinExistence type="predicted"/>
<comment type="caution">
    <text evidence="1">The sequence shown here is derived from an EMBL/GenBank/DDBJ whole genome shotgun (WGS) entry which is preliminary data.</text>
</comment>
<dbReference type="EMBL" id="CAJVPT010000760">
    <property type="protein sequence ID" value="CAG8449880.1"/>
    <property type="molecule type" value="Genomic_DNA"/>
</dbReference>
<evidence type="ECO:0000313" key="1">
    <source>
        <dbReference type="EMBL" id="CAG8449880.1"/>
    </source>
</evidence>
<dbReference type="Proteomes" id="UP000789525">
    <property type="component" value="Unassembled WGS sequence"/>
</dbReference>
<keyword evidence="2" id="KW-1185">Reference proteome</keyword>
<sequence>MNPSEKKIFRVRVQKETIEAFTGLSYMHEKTKKVVKLDGPSIAAEVRKAKFYQDASVLVRERVTEKQEKSYIEVVEGDCLLEALRLKKQGFNPVVLNMASATSVGGGYKSGAGAQEENLFRRTNLFQYHEPNKSEWYPIPEFGGAYCPNATVVRSSEPENYAFLEVPETMSFVAVAALRRPKVIRDNSGEYTITPDANNKTRHKIRAILNIGLDNGHDAIVLSAFGCGAYKNPPKTIARLFYEVILTEYAGGDKDMPRTYKHISFAIIDDHNSKKKHNPEGNLYPFRMIFGNGGSLNAQGDNSALSPLRFFSNNRKKEGRKNNDRPKDESCEQKKRKSSNHQRSSHFQSSKQQSTLDEAWKHEPSRRPDDPINESSEKIHPEDNGGSNEGNGAVETKGEEDINADNDMLMG</sequence>
<accession>A0ACA9K3G9</accession>
<gene>
    <name evidence="1" type="ORF">ACOLOM_LOCUS709</name>
</gene>
<name>A0ACA9K3G9_9GLOM</name>
<evidence type="ECO:0000313" key="2">
    <source>
        <dbReference type="Proteomes" id="UP000789525"/>
    </source>
</evidence>